<protein>
    <recommendedName>
        <fullName evidence="3">Effector</fullName>
    </recommendedName>
</protein>
<proteinExistence type="predicted"/>
<name>A0ABT9D8R3_9MOLU</name>
<dbReference type="Proteomes" id="UP001170683">
    <property type="component" value="Unassembled WGS sequence"/>
</dbReference>
<accession>A0ABT9D8R3</accession>
<comment type="caution">
    <text evidence="1">The sequence shown here is derived from an EMBL/GenBank/DDBJ whole genome shotgun (WGS) entry which is preliminary data.</text>
</comment>
<dbReference type="EMBL" id="JAOSIQ010000050">
    <property type="protein sequence ID" value="MDO8064336.1"/>
    <property type="molecule type" value="Genomic_DNA"/>
</dbReference>
<evidence type="ECO:0000313" key="2">
    <source>
        <dbReference type="Proteomes" id="UP001170683"/>
    </source>
</evidence>
<evidence type="ECO:0008006" key="3">
    <source>
        <dbReference type="Google" id="ProtNLM"/>
    </source>
</evidence>
<reference evidence="1 2" key="1">
    <citation type="journal article" date="2023" name="Int. J. Syst. Evol. Microbiol.">
        <title>The observation of taxonomic boundaries for the 16SrII and 16SrXXV phytoplasmas using genome-based delimitation.</title>
        <authorList>
            <person name="Rodrigues Jardim B."/>
            <person name="Tran-Nguyen L.T.T."/>
            <person name="Gambley C."/>
            <person name="Al-Sadi A.M."/>
            <person name="Al-Subhi A.M."/>
            <person name="Foissac X."/>
            <person name="Salar P."/>
            <person name="Cai H."/>
            <person name="Yang J.Y."/>
            <person name="Davis R."/>
            <person name="Jones L."/>
            <person name="Rodoni B."/>
            <person name="Constable F.E."/>
        </authorList>
    </citation>
    <scope>NUCLEOTIDE SEQUENCE [LARGE SCALE GENOMIC DNA]</scope>
    <source>
        <strain evidence="1">BAWM-225</strain>
    </source>
</reference>
<sequence length="194" mass="22553">MSIFLLLFLLLNYVIFSRNNILLAHNLQNDELTSKPMILFNQNIPNLSDKQKLELLQQLFIQNDSLTNFKSTLNEEPNPDLEFAVCCSSLDSLREVNQKFYRNPGDYDKLNDMTEQLKNIIRSRIYPPQSSSLKVHNLNDDMDLKKLLNDCSMFIFKALAESIFSFEFDKLLSFSTQTQGIVAFIISNNYSKFK</sequence>
<gene>
    <name evidence="1" type="ORF">OC701_02630</name>
</gene>
<organism evidence="1 2">
    <name type="scientific">Candidatus Phytoplasma bonamiae</name>
    <dbReference type="NCBI Taxonomy" id="2982626"/>
    <lineage>
        <taxon>Bacteria</taxon>
        <taxon>Bacillati</taxon>
        <taxon>Mycoplasmatota</taxon>
        <taxon>Mollicutes</taxon>
        <taxon>Acholeplasmatales</taxon>
        <taxon>Acholeplasmataceae</taxon>
        <taxon>Candidatus Phytoplasma</taxon>
        <taxon>16SrII (Peanut WB group)</taxon>
    </lineage>
</organism>
<dbReference type="RefSeq" id="WP_304514527.1">
    <property type="nucleotide sequence ID" value="NZ_JAOSIQ010000050.1"/>
</dbReference>
<evidence type="ECO:0000313" key="1">
    <source>
        <dbReference type="EMBL" id="MDO8064336.1"/>
    </source>
</evidence>
<keyword evidence="2" id="KW-1185">Reference proteome</keyword>